<evidence type="ECO:0000313" key="1">
    <source>
        <dbReference type="EMBL" id="KAF5890273.1"/>
    </source>
</evidence>
<comment type="caution">
    <text evidence="1">The sequence shown here is derived from an EMBL/GenBank/DDBJ whole genome shotgun (WGS) entry which is preliminary data.</text>
</comment>
<feature type="non-terminal residue" evidence="1">
    <location>
        <position position="58"/>
    </location>
</feature>
<dbReference type="AlphaFoldDB" id="A0A8J4TGM1"/>
<reference evidence="1" key="1">
    <citation type="submission" date="2020-07" db="EMBL/GenBank/DDBJ databases">
        <title>Clarias magur genome sequencing, assembly and annotation.</title>
        <authorList>
            <person name="Kushwaha B."/>
            <person name="Kumar R."/>
            <person name="Das P."/>
            <person name="Joshi C.G."/>
            <person name="Kumar D."/>
            <person name="Nagpure N.S."/>
            <person name="Pandey M."/>
            <person name="Agarwal S."/>
            <person name="Srivastava S."/>
            <person name="Singh M."/>
            <person name="Sahoo L."/>
            <person name="Jayasankar P."/>
            <person name="Meher P.K."/>
            <person name="Koringa P.G."/>
            <person name="Iquebal M.A."/>
            <person name="Das S.P."/>
            <person name="Bit A."/>
            <person name="Patnaik S."/>
            <person name="Patel N."/>
            <person name="Shah T.M."/>
            <person name="Hinsu A."/>
            <person name="Jena J.K."/>
        </authorList>
    </citation>
    <scope>NUCLEOTIDE SEQUENCE</scope>
    <source>
        <strain evidence="1">CIFAMagur01</strain>
        <tissue evidence="1">Testis</tissue>
    </source>
</reference>
<accession>A0A8J4TGM1</accession>
<keyword evidence="2" id="KW-1185">Reference proteome</keyword>
<name>A0A8J4TGM1_CLAMG</name>
<protein>
    <submittedName>
        <fullName evidence="1">V(D)J recombination activating protein 1</fullName>
    </submittedName>
</protein>
<feature type="non-terminal residue" evidence="1">
    <location>
        <position position="1"/>
    </location>
</feature>
<dbReference type="EMBL" id="QNUK01000703">
    <property type="protein sequence ID" value="KAF5890273.1"/>
    <property type="molecule type" value="Genomic_DNA"/>
</dbReference>
<evidence type="ECO:0000313" key="2">
    <source>
        <dbReference type="Proteomes" id="UP000727407"/>
    </source>
</evidence>
<organism evidence="1 2">
    <name type="scientific">Clarias magur</name>
    <name type="common">Asian catfish</name>
    <name type="synonym">Macropteronotus magur</name>
    <dbReference type="NCBI Taxonomy" id="1594786"/>
    <lineage>
        <taxon>Eukaryota</taxon>
        <taxon>Metazoa</taxon>
        <taxon>Chordata</taxon>
        <taxon>Craniata</taxon>
        <taxon>Vertebrata</taxon>
        <taxon>Euteleostomi</taxon>
        <taxon>Actinopterygii</taxon>
        <taxon>Neopterygii</taxon>
        <taxon>Teleostei</taxon>
        <taxon>Ostariophysi</taxon>
        <taxon>Siluriformes</taxon>
        <taxon>Clariidae</taxon>
        <taxon>Clarias</taxon>
    </lineage>
</organism>
<sequence length="58" mass="6281">FYHEVRSPGVCRPQTSVAAFDDCLEVTSCTLLIGCPSCWMICFATSSACRVTCTAVSR</sequence>
<gene>
    <name evidence="1" type="primary">rimP</name>
    <name evidence="1" type="ORF">DAT39_020029</name>
</gene>
<proteinExistence type="predicted"/>
<dbReference type="Proteomes" id="UP000727407">
    <property type="component" value="Unassembled WGS sequence"/>
</dbReference>